<geneLocation type="plasmid" evidence="2">
    <name>pJB37</name>
</geneLocation>
<reference evidence="2" key="1">
    <citation type="submission" date="2017-01" db="EMBL/GenBank/DDBJ databases">
        <title>Complete nucleotide sequence of an IncP-2 blaVIM-2-harboring megaplasmid from Pseudomonas aeruginosa.</title>
        <authorList>
            <person name="Botelho J."/>
            <person name="Grosso F."/>
            <person name="Mabrouk A."/>
            <person name="Peixe L."/>
        </authorList>
    </citation>
    <scope>NUCLEOTIDE SEQUENCE</scope>
    <source>
        <strain evidence="2">FFUP_PS_37</strain>
        <plasmid evidence="2">pJB37</plasmid>
    </source>
</reference>
<evidence type="ECO:0000259" key="1">
    <source>
        <dbReference type="Pfam" id="PF12705"/>
    </source>
</evidence>
<accession>A0A1V0M5S1</accession>
<name>A0A1V0M5S1_PSEAI</name>
<dbReference type="InterPro" id="IPR019925">
    <property type="entry name" value="DNA_repair_protein_predicted"/>
</dbReference>
<dbReference type="EMBL" id="KY494864">
    <property type="protein sequence ID" value="ARD70222.1"/>
    <property type="molecule type" value="Genomic_DNA"/>
</dbReference>
<sequence>MWRPEQMKFLKELSDLNEGTLVLTSTERVARHLRLQSALLQSMSGKKAWFNKGRIQTVTSWIENAWLELMPAEQLLYPVQELAVVKGLADSSGLMPATLISSTATSRRIGSAYSEALKYQIPMDQERFRFKRELEVFWQLQEMLRRECSSQGVVFRAQLPGLLLKAVQEGLVELPSKIVIVGILDMNPAEKVLFQAIAARGVEVEEVDVAGDRSTPQLIRATNQGDEFTLVAEWVNNHLSPYVDTPLAAPQLAILVPDIRNFQAPLIEALSLHCSPATLIPGESDADMRTPWDISSGATLGSRPLVRAAMDLLSITPQEADSEAFSRVLRSPWIGGETSEGRARALLDIWLRDNMGLSMGGEDFLRAIGVYKGDAVPDFRERFAGYLAAHLNGAAKRYPSEWAEQFSQALVGMGWPGGKELDSANFQTMKAWDEALTLFRTLDTQLGRVEYPRAYMWLREIIDTRQFQPRISHVAPVSILGYEDAIGLHFDAVWVLGASSTVLPARVEPSPFLPLELQVAAGIPGASSEGALARAEKVVAALLSTSADVTVSCPGHNDKGASVSCSELFGSWPAAAPSVHSHGLFVDQLLGILDRSQVVPETVAPVSADELAWIKGGVRIFKDYAEAPFLSFARNRLRAEMFPEPVIGLDPRIQGTMVHLVLELFWTDVRTSKALKAMSHGQLFDKIRDTVSKASEQLLNKLVWRYGKRVIALERLRLESLINDWLYLESKRTHDFEVLGFEEPHDIAVGLVNITVKVDRRDRIFLTEDESEFRDVVIDYKSGASMRMTSLNADTLTEPQLPIYATKIDFQQNGGKRIDGIALAQVNSKSLGFHTRSNFTGELAPRTGKHSGVDTEGAWDGQCEAWTNALDKMSQGFTDGEAWLQNGAPLPMGYEYLGILTR</sequence>
<dbReference type="InterPro" id="IPR027417">
    <property type="entry name" value="P-loop_NTPase"/>
</dbReference>
<dbReference type="InterPro" id="IPR038726">
    <property type="entry name" value="PDDEXK_AddAB-type"/>
</dbReference>
<proteinExistence type="predicted"/>
<keyword evidence="2" id="KW-0614">Plasmid</keyword>
<dbReference type="Pfam" id="PF12705">
    <property type="entry name" value="PDDEXK_1"/>
    <property type="match status" value="1"/>
</dbReference>
<protein>
    <submittedName>
        <fullName evidence="2">DNA repair protein</fullName>
    </submittedName>
</protein>
<dbReference type="NCBIfam" id="TIGR03623">
    <property type="entry name" value="probable DNA repair protein"/>
    <property type="match status" value="1"/>
</dbReference>
<feature type="domain" description="PD-(D/E)XK endonuclease-like" evidence="1">
    <location>
        <begin position="622"/>
        <end position="813"/>
    </location>
</feature>
<dbReference type="SUPFAM" id="SSF52540">
    <property type="entry name" value="P-loop containing nucleoside triphosphate hydrolases"/>
    <property type="match status" value="1"/>
</dbReference>
<organism evidence="2">
    <name type="scientific">Pseudomonas aeruginosa</name>
    <dbReference type="NCBI Taxonomy" id="287"/>
    <lineage>
        <taxon>Bacteria</taxon>
        <taxon>Pseudomonadati</taxon>
        <taxon>Pseudomonadota</taxon>
        <taxon>Gammaproteobacteria</taxon>
        <taxon>Pseudomonadales</taxon>
        <taxon>Pseudomonadaceae</taxon>
        <taxon>Pseudomonas</taxon>
    </lineage>
</organism>
<evidence type="ECO:0000313" key="2">
    <source>
        <dbReference type="EMBL" id="ARD70222.1"/>
    </source>
</evidence>
<dbReference type="AlphaFoldDB" id="A0A1V0M5S1"/>